<organism evidence="9 10">
    <name type="scientific">Phlebotomus papatasi</name>
    <name type="common">Sandfly</name>
    <dbReference type="NCBI Taxonomy" id="29031"/>
    <lineage>
        <taxon>Eukaryota</taxon>
        <taxon>Metazoa</taxon>
        <taxon>Ecdysozoa</taxon>
        <taxon>Arthropoda</taxon>
        <taxon>Hexapoda</taxon>
        <taxon>Insecta</taxon>
        <taxon>Pterygota</taxon>
        <taxon>Neoptera</taxon>
        <taxon>Endopterygota</taxon>
        <taxon>Diptera</taxon>
        <taxon>Nematocera</taxon>
        <taxon>Psychodoidea</taxon>
        <taxon>Psychodidae</taxon>
        <taxon>Phlebotomus</taxon>
        <taxon>Phlebotomus</taxon>
    </lineage>
</organism>
<comment type="subcellular location">
    <subcellularLocation>
        <location evidence="1">Endoplasmic reticulum</location>
    </subcellularLocation>
</comment>
<evidence type="ECO:0000256" key="6">
    <source>
        <dbReference type="ARBA" id="ARBA00022679"/>
    </source>
</evidence>
<keyword evidence="6" id="KW-0808">Transferase</keyword>
<dbReference type="Proteomes" id="UP000092462">
    <property type="component" value="Unassembled WGS sequence"/>
</dbReference>
<sequence>MAQVLRELKCQRIHLQTGSYEGNNSSSEIPEIQTNKFQYTSDIGQFIAESDLVISHAGAGTCIEVLEQSKPLIVVVNDSLMHNHQTELAEKLASENVLISCTPSTLCRTLRQFNLNKLKKYEKGDPNNFIRELDKLVGFV</sequence>
<evidence type="ECO:0000256" key="3">
    <source>
        <dbReference type="ARBA" id="ARBA00012614"/>
    </source>
</evidence>
<protein>
    <recommendedName>
        <fullName evidence="4">UDP-N-acetylglucosamine transferase subunit ALG13</fullName>
        <ecNumber evidence="3">2.4.1.141</ecNumber>
    </recommendedName>
</protein>
<dbReference type="GO" id="GO:0006488">
    <property type="term" value="P:dolichol-linked oligosaccharide biosynthetic process"/>
    <property type="evidence" value="ECO:0007669"/>
    <property type="project" value="InterPro"/>
</dbReference>
<dbReference type="Gene3D" id="3.40.50.2000">
    <property type="entry name" value="Glycogen Phosphorylase B"/>
    <property type="match status" value="1"/>
</dbReference>
<dbReference type="EC" id="2.4.1.141" evidence="3"/>
<dbReference type="InterPro" id="IPR039042">
    <property type="entry name" value="Alg13-like"/>
</dbReference>
<dbReference type="GO" id="GO:0004577">
    <property type="term" value="F:N-acetylglucosaminyldiphosphodolichol N-acetylglucosaminyltransferase activity"/>
    <property type="evidence" value="ECO:0007669"/>
    <property type="project" value="UniProtKB-EC"/>
</dbReference>
<dbReference type="PANTHER" id="PTHR12867:SF6">
    <property type="entry name" value="N-ACETYLGLUCOSAMINYLDIPHOSPHODOLICHOL N-ACETYLGLUCOSAMINYLTRANSFERASE"/>
    <property type="match status" value="1"/>
</dbReference>
<accession>A0A1B0DGD0</accession>
<dbReference type="VEuPathDB" id="VectorBase:PPAI007091"/>
<proteinExistence type="inferred from homology"/>
<evidence type="ECO:0000313" key="10">
    <source>
        <dbReference type="Proteomes" id="UP000092462"/>
    </source>
</evidence>
<comment type="similarity">
    <text evidence="2">Belongs to the glycosyltransferase 28 family.</text>
</comment>
<keyword evidence="5" id="KW-0328">Glycosyltransferase</keyword>
<evidence type="ECO:0000313" key="9">
    <source>
        <dbReference type="EnsemblMetazoa" id="PPAI007091-PA"/>
    </source>
</evidence>
<reference evidence="9" key="1">
    <citation type="submission" date="2022-08" db="UniProtKB">
        <authorList>
            <consortium name="EnsemblMetazoa"/>
        </authorList>
    </citation>
    <scope>IDENTIFICATION</scope>
    <source>
        <strain evidence="9">Israel</strain>
    </source>
</reference>
<dbReference type="PANTHER" id="PTHR12867">
    <property type="entry name" value="GLYCOSYL TRANSFERASE-RELATED"/>
    <property type="match status" value="1"/>
</dbReference>
<dbReference type="SUPFAM" id="SSF53756">
    <property type="entry name" value="UDP-Glycosyltransferase/glycogen phosphorylase"/>
    <property type="match status" value="1"/>
</dbReference>
<dbReference type="AlphaFoldDB" id="A0A1B0DGD0"/>
<dbReference type="EMBL" id="AJVK01033629">
    <property type="status" value="NOT_ANNOTATED_CDS"/>
    <property type="molecule type" value="Genomic_DNA"/>
</dbReference>
<evidence type="ECO:0000256" key="5">
    <source>
        <dbReference type="ARBA" id="ARBA00022676"/>
    </source>
</evidence>
<evidence type="ECO:0000259" key="8">
    <source>
        <dbReference type="Pfam" id="PF04101"/>
    </source>
</evidence>
<dbReference type="VEuPathDB" id="VectorBase:PPAPM1_002667"/>
<evidence type="ECO:0000256" key="4">
    <source>
        <dbReference type="ARBA" id="ARBA00017468"/>
    </source>
</evidence>
<name>A0A1B0DGD0_PHLPP</name>
<evidence type="ECO:0000256" key="7">
    <source>
        <dbReference type="ARBA" id="ARBA00022824"/>
    </source>
</evidence>
<evidence type="ECO:0000256" key="2">
    <source>
        <dbReference type="ARBA" id="ARBA00006962"/>
    </source>
</evidence>
<keyword evidence="7" id="KW-0256">Endoplasmic reticulum</keyword>
<feature type="domain" description="Glycosyl transferase family 28 C-terminal" evidence="8">
    <location>
        <begin position="7"/>
        <end position="133"/>
    </location>
</feature>
<dbReference type="InterPro" id="IPR007235">
    <property type="entry name" value="Glyco_trans_28_C"/>
</dbReference>
<evidence type="ECO:0000256" key="1">
    <source>
        <dbReference type="ARBA" id="ARBA00004240"/>
    </source>
</evidence>
<dbReference type="GO" id="GO:0005783">
    <property type="term" value="C:endoplasmic reticulum"/>
    <property type="evidence" value="ECO:0007669"/>
    <property type="project" value="UniProtKB-SubCell"/>
</dbReference>
<keyword evidence="10" id="KW-1185">Reference proteome</keyword>
<dbReference type="EnsemblMetazoa" id="PPAI007091-RA">
    <property type="protein sequence ID" value="PPAI007091-PA"/>
    <property type="gene ID" value="PPAI007091"/>
</dbReference>
<dbReference type="Pfam" id="PF04101">
    <property type="entry name" value="Glyco_tran_28_C"/>
    <property type="match status" value="1"/>
</dbReference>